<keyword evidence="2" id="KW-1185">Reference proteome</keyword>
<dbReference type="RefSeq" id="WP_141623806.1">
    <property type="nucleotide sequence ID" value="NZ_CP041242.1"/>
</dbReference>
<organism evidence="1 2">
    <name type="scientific">Marilutibacter alkalisoli</name>
    <dbReference type="NCBI Taxonomy" id="2591633"/>
    <lineage>
        <taxon>Bacteria</taxon>
        <taxon>Pseudomonadati</taxon>
        <taxon>Pseudomonadota</taxon>
        <taxon>Gammaproteobacteria</taxon>
        <taxon>Lysobacterales</taxon>
        <taxon>Lysobacteraceae</taxon>
        <taxon>Marilutibacter</taxon>
    </lineage>
</organism>
<sequence>MTAENKSPLEHVNATLSQLKEMRHYSKNYVEQLTAQWLLFDGELSKLKQADKIEDLMTRQGELHDALEAEIAELEALAVELQPAPEGDAAS</sequence>
<accession>A0A514BSW5</accession>
<gene>
    <name evidence="1" type="ORF">FKV23_10555</name>
</gene>
<dbReference type="AlphaFoldDB" id="A0A514BSW5"/>
<evidence type="ECO:0000313" key="2">
    <source>
        <dbReference type="Proteomes" id="UP000317199"/>
    </source>
</evidence>
<dbReference type="EMBL" id="CP041242">
    <property type="protein sequence ID" value="QDH70471.1"/>
    <property type="molecule type" value="Genomic_DNA"/>
</dbReference>
<name>A0A514BSW5_9GAMM</name>
<dbReference type="OrthoDB" id="5956112at2"/>
<dbReference type="KEGG" id="lyj:FKV23_10555"/>
<evidence type="ECO:0000313" key="1">
    <source>
        <dbReference type="EMBL" id="QDH70471.1"/>
    </source>
</evidence>
<proteinExistence type="predicted"/>
<dbReference type="Proteomes" id="UP000317199">
    <property type="component" value="Chromosome"/>
</dbReference>
<reference evidence="1 2" key="1">
    <citation type="submission" date="2019-06" db="EMBL/GenBank/DDBJ databases">
        <title>Lysobacter alkalisoli sp. nov. isolated from saline-alkali soil.</title>
        <authorList>
            <person name="Sun J.-Q."/>
            <person name="Xu L."/>
        </authorList>
    </citation>
    <scope>NUCLEOTIDE SEQUENCE [LARGE SCALE GENOMIC DNA]</scope>
    <source>
        <strain evidence="1 2">SJ-36</strain>
    </source>
</reference>
<protein>
    <submittedName>
        <fullName evidence="1">Uncharacterized protein</fullName>
    </submittedName>
</protein>